<sequence length="217" mass="24778">MIFIEGLPCAGKSLLVNALAEQGDSVCFELGKVLSREDFPGNGKSLDEVERINNWFISREAERMNDNKLTFYDRSYFTHLCYAYAYSRWASLDIFESTVRMYADKIADGSLPKPECVIYVDISSVESIVRQKKKIANRITKGLPEFWRCESFLNDTLYAYQHLFTSIIGIPLLVIDAKLKTEEKVSQLKQWLVNCPGSQNGNVDCNVFIDKVRCGEK</sequence>
<dbReference type="Pfam" id="PF13521">
    <property type="entry name" value="AAA_28"/>
    <property type="match status" value="1"/>
</dbReference>
<reference evidence="2 3" key="1">
    <citation type="submission" date="2024-07" db="EMBL/GenBank/DDBJ databases">
        <title>Genomes of novel Serratia strains from suburban soil.</title>
        <authorList>
            <person name="Markert E.X."/>
            <person name="Severe K."/>
            <person name="Severe L."/>
            <person name="Twing K.I."/>
            <person name="Ward L.M."/>
        </authorList>
    </citation>
    <scope>NUCLEOTIDE SEQUENCE [LARGE SCALE GENOMIC DNA]</scope>
    <source>
        <strain evidence="2 3">3C-UT</strain>
    </source>
</reference>
<feature type="domain" description="NadR/Ttd14 AAA" evidence="1">
    <location>
        <begin position="2"/>
        <end position="87"/>
    </location>
</feature>
<name>A0ABV3UEN1_9GAMM</name>
<dbReference type="Gene3D" id="3.40.50.300">
    <property type="entry name" value="P-loop containing nucleotide triphosphate hydrolases"/>
    <property type="match status" value="1"/>
</dbReference>
<dbReference type="InterPro" id="IPR038727">
    <property type="entry name" value="NadR/Ttd14_AAA_dom"/>
</dbReference>
<dbReference type="InterPro" id="IPR027417">
    <property type="entry name" value="P-loop_NTPase"/>
</dbReference>
<evidence type="ECO:0000313" key="3">
    <source>
        <dbReference type="Proteomes" id="UP001558101"/>
    </source>
</evidence>
<evidence type="ECO:0000313" key="2">
    <source>
        <dbReference type="EMBL" id="MEX3170601.1"/>
    </source>
</evidence>
<proteinExistence type="predicted"/>
<dbReference type="EMBL" id="JBFQXQ010000001">
    <property type="protein sequence ID" value="MEX3170601.1"/>
    <property type="molecule type" value="Genomic_DNA"/>
</dbReference>
<dbReference type="RefSeq" id="WP_261413266.1">
    <property type="nucleotide sequence ID" value="NZ_CAMKRT010000001.1"/>
</dbReference>
<accession>A0ABV3UEN1</accession>
<dbReference type="Proteomes" id="UP001558101">
    <property type="component" value="Unassembled WGS sequence"/>
</dbReference>
<evidence type="ECO:0000259" key="1">
    <source>
        <dbReference type="Pfam" id="PF13521"/>
    </source>
</evidence>
<comment type="caution">
    <text evidence="2">The sequence shown here is derived from an EMBL/GenBank/DDBJ whole genome shotgun (WGS) entry which is preliminary data.</text>
</comment>
<protein>
    <submittedName>
        <fullName evidence="2">AAA family ATPase</fullName>
    </submittedName>
</protein>
<gene>
    <name evidence="2" type="ORF">AB4M04_00700</name>
</gene>
<keyword evidence="3" id="KW-1185">Reference proteome</keyword>
<organism evidence="2 3">
    <name type="scientific">Serratia quinivorans</name>
    <dbReference type="NCBI Taxonomy" id="137545"/>
    <lineage>
        <taxon>Bacteria</taxon>
        <taxon>Pseudomonadati</taxon>
        <taxon>Pseudomonadota</taxon>
        <taxon>Gammaproteobacteria</taxon>
        <taxon>Enterobacterales</taxon>
        <taxon>Yersiniaceae</taxon>
        <taxon>Serratia</taxon>
    </lineage>
</organism>
<dbReference type="SUPFAM" id="SSF52540">
    <property type="entry name" value="P-loop containing nucleoside triphosphate hydrolases"/>
    <property type="match status" value="1"/>
</dbReference>